<feature type="region of interest" description="Disordered" evidence="1">
    <location>
        <begin position="282"/>
        <end position="314"/>
    </location>
</feature>
<reference evidence="2" key="1">
    <citation type="submission" date="2022-03" db="EMBL/GenBank/DDBJ databases">
        <title>Draft genome sequence of Aduncisulcus paluster, a free-living microaerophilic Fornicata.</title>
        <authorList>
            <person name="Yuyama I."/>
            <person name="Kume K."/>
            <person name="Tamura T."/>
            <person name="Inagaki Y."/>
            <person name="Hashimoto T."/>
        </authorList>
    </citation>
    <scope>NUCLEOTIDE SEQUENCE</scope>
    <source>
        <strain evidence="2">NY0171</strain>
    </source>
</reference>
<feature type="compositionally biased region" description="Acidic residues" evidence="1">
    <location>
        <begin position="123"/>
        <end position="151"/>
    </location>
</feature>
<dbReference type="EMBL" id="BQXS01010213">
    <property type="protein sequence ID" value="GKT33326.1"/>
    <property type="molecule type" value="Genomic_DNA"/>
</dbReference>
<feature type="region of interest" description="Disordered" evidence="1">
    <location>
        <begin position="116"/>
        <end position="158"/>
    </location>
</feature>
<comment type="caution">
    <text evidence="2">The sequence shown here is derived from an EMBL/GenBank/DDBJ whole genome shotgun (WGS) entry which is preliminary data.</text>
</comment>
<gene>
    <name evidence="2" type="ORF">ADUPG1_007274</name>
</gene>
<dbReference type="Proteomes" id="UP001057375">
    <property type="component" value="Unassembled WGS sequence"/>
</dbReference>
<proteinExistence type="predicted"/>
<protein>
    <submittedName>
        <fullName evidence="2">Uncharacterized protein</fullName>
    </submittedName>
</protein>
<keyword evidence="3" id="KW-1185">Reference proteome</keyword>
<sequence length="314" mass="36285">MAARLPDIKDALKKAGEHYGKMVVQEISTPIKELTQIIDEKFEDETKHFEAIHLNLDFLTKQVAWFQDDVFQLPFTTVDRMKSMIRQWDEQLLLIRRCAAIRSFAILLRAMADERGHQRGRGEEDDDEEHGEEDDVEEGDDQEEEEEEGDDSQPRRRSDIIQYEIIHNSKVGVKYTSSPKELRKLSKEIGINVANDLNTFKKCSLKTFQRYALSVKPLLQSRGSYDSIIDNFISYLKQQEDTLGKRRTWSGFFRDDWYASIFQQVRITPPSTPTAELTLQSIVSSRSRDTQDSSSIPTTSIPDGRGLSWNDIEL</sequence>
<name>A0ABQ5KLD3_9EUKA</name>
<evidence type="ECO:0000256" key="1">
    <source>
        <dbReference type="SAM" id="MobiDB-lite"/>
    </source>
</evidence>
<evidence type="ECO:0000313" key="2">
    <source>
        <dbReference type="EMBL" id="GKT33326.1"/>
    </source>
</evidence>
<organism evidence="2 3">
    <name type="scientific">Aduncisulcus paluster</name>
    <dbReference type="NCBI Taxonomy" id="2918883"/>
    <lineage>
        <taxon>Eukaryota</taxon>
        <taxon>Metamonada</taxon>
        <taxon>Carpediemonas-like organisms</taxon>
        <taxon>Aduncisulcus</taxon>
    </lineage>
</organism>
<accession>A0ABQ5KLD3</accession>
<evidence type="ECO:0000313" key="3">
    <source>
        <dbReference type="Proteomes" id="UP001057375"/>
    </source>
</evidence>